<dbReference type="NCBIfam" id="TIGR03061">
    <property type="entry name" value="pip_yhgE_Nterm"/>
    <property type="match status" value="1"/>
</dbReference>
<evidence type="ECO:0000259" key="6">
    <source>
        <dbReference type="Pfam" id="PF12698"/>
    </source>
</evidence>
<dbReference type="GO" id="GO:0016020">
    <property type="term" value="C:membrane"/>
    <property type="evidence" value="ECO:0007669"/>
    <property type="project" value="UniProtKB-SubCell"/>
</dbReference>
<evidence type="ECO:0000256" key="2">
    <source>
        <dbReference type="ARBA" id="ARBA00022692"/>
    </source>
</evidence>
<dbReference type="Gene3D" id="1.10.287.950">
    <property type="entry name" value="Methyl-accepting chemotaxis protein"/>
    <property type="match status" value="1"/>
</dbReference>
<dbReference type="Gene3D" id="3.40.1710.10">
    <property type="entry name" value="abc type-2 transporter like domain"/>
    <property type="match status" value="1"/>
</dbReference>
<proteinExistence type="predicted"/>
<feature type="transmembrane region" description="Helical" evidence="5">
    <location>
        <begin position="577"/>
        <end position="594"/>
    </location>
</feature>
<feature type="transmembrane region" description="Helical" evidence="5">
    <location>
        <begin position="631"/>
        <end position="651"/>
    </location>
</feature>
<name>A0A0U1P2I0_9BACI</name>
<dbReference type="InterPro" id="IPR017501">
    <property type="entry name" value="Phage_infect_YhgE_C"/>
</dbReference>
<dbReference type="GO" id="GO:0140359">
    <property type="term" value="F:ABC-type transporter activity"/>
    <property type="evidence" value="ECO:0007669"/>
    <property type="project" value="InterPro"/>
</dbReference>
<feature type="transmembrane region" description="Helical" evidence="5">
    <location>
        <begin position="521"/>
        <end position="542"/>
    </location>
</feature>
<keyword evidence="4 5" id="KW-0472">Membrane</keyword>
<evidence type="ECO:0000256" key="4">
    <source>
        <dbReference type="ARBA" id="ARBA00023136"/>
    </source>
</evidence>
<keyword evidence="2 5" id="KW-0812">Transmembrane</keyword>
<comment type="subcellular location">
    <subcellularLocation>
        <location evidence="1">Membrane</location>
        <topology evidence="1">Multi-pass membrane protein</topology>
    </subcellularLocation>
</comment>
<keyword evidence="8" id="KW-1185">Reference proteome</keyword>
<feature type="transmembrane region" description="Helical" evidence="5">
    <location>
        <begin position="21"/>
        <end position="43"/>
    </location>
</feature>
<accession>A0A0U1P2I0</accession>
<dbReference type="InterPro" id="IPR011049">
    <property type="entry name" value="Serralysin-like_metalloprot_C"/>
</dbReference>
<dbReference type="NCBIfam" id="TIGR03062">
    <property type="entry name" value="pip_yhgE_Cterm"/>
    <property type="match status" value="1"/>
</dbReference>
<gene>
    <name evidence="7" type="ORF">BN000_04473</name>
</gene>
<reference evidence="8" key="1">
    <citation type="submission" date="2015-05" db="EMBL/GenBank/DDBJ databases">
        <authorList>
            <person name="Urmite Genomes"/>
        </authorList>
    </citation>
    <scope>NUCLEOTIDE SEQUENCE [LARGE SCALE GENOMIC DNA]</scope>
    <source>
        <strain evidence="8">LF1</strain>
    </source>
</reference>
<dbReference type="InterPro" id="IPR017500">
    <property type="entry name" value="Phage_infect_YhgE_N"/>
</dbReference>
<dbReference type="RefSeq" id="WP_090638219.1">
    <property type="nucleotide sequence ID" value="NZ_CVRB01000004.1"/>
</dbReference>
<dbReference type="EMBL" id="CVRB01000004">
    <property type="protein sequence ID" value="CRK84460.1"/>
    <property type="molecule type" value="Genomic_DNA"/>
</dbReference>
<dbReference type="NCBIfam" id="TIGR03057">
    <property type="entry name" value="xxxLxxG_by_4"/>
    <property type="match status" value="2"/>
</dbReference>
<dbReference type="InterPro" id="IPR023908">
    <property type="entry name" value="xxxLxxG_rpt"/>
</dbReference>
<dbReference type="PANTHER" id="PTHR43077">
    <property type="entry name" value="TRANSPORT PERMEASE YVFS-RELATED"/>
    <property type="match status" value="1"/>
</dbReference>
<evidence type="ECO:0000256" key="3">
    <source>
        <dbReference type="ARBA" id="ARBA00022989"/>
    </source>
</evidence>
<evidence type="ECO:0000313" key="7">
    <source>
        <dbReference type="EMBL" id="CRK84460.1"/>
    </source>
</evidence>
<dbReference type="Proteomes" id="UP000199087">
    <property type="component" value="Unassembled WGS sequence"/>
</dbReference>
<evidence type="ECO:0000256" key="5">
    <source>
        <dbReference type="SAM" id="Phobius"/>
    </source>
</evidence>
<dbReference type="InterPro" id="IPR013525">
    <property type="entry name" value="ABC2_TM"/>
</dbReference>
<organism evidence="7 8">
    <name type="scientific">Neobacillus massiliamazoniensis</name>
    <dbReference type="NCBI Taxonomy" id="1499688"/>
    <lineage>
        <taxon>Bacteria</taxon>
        <taxon>Bacillati</taxon>
        <taxon>Bacillota</taxon>
        <taxon>Bacilli</taxon>
        <taxon>Bacillales</taxon>
        <taxon>Bacillaceae</taxon>
        <taxon>Neobacillus</taxon>
    </lineage>
</organism>
<dbReference type="STRING" id="1499688.BN000_04473"/>
<protein>
    <submittedName>
        <fullName evidence="7">Phage infection protein</fullName>
    </submittedName>
</protein>
<keyword evidence="3 5" id="KW-1133">Transmembrane helix</keyword>
<dbReference type="SUPFAM" id="SSF101967">
    <property type="entry name" value="Adhesin YadA, collagen-binding domain"/>
    <property type="match status" value="1"/>
</dbReference>
<evidence type="ECO:0000313" key="8">
    <source>
        <dbReference type="Proteomes" id="UP000199087"/>
    </source>
</evidence>
<dbReference type="Pfam" id="PF12698">
    <property type="entry name" value="ABC2_membrane_3"/>
    <property type="match status" value="1"/>
</dbReference>
<feature type="transmembrane region" description="Helical" evidence="5">
    <location>
        <begin position="548"/>
        <end position="570"/>
    </location>
</feature>
<dbReference type="InterPro" id="IPR051328">
    <property type="entry name" value="T7SS_ABC-Transporter"/>
</dbReference>
<feature type="domain" description="ABC-2 type transporter transmembrane" evidence="6">
    <location>
        <begin position="24"/>
        <end position="650"/>
    </location>
</feature>
<dbReference type="PANTHER" id="PTHR43077:SF5">
    <property type="entry name" value="PHAGE INFECTION PROTEIN"/>
    <property type="match status" value="1"/>
</dbReference>
<dbReference type="AlphaFoldDB" id="A0A0U1P2I0"/>
<sequence length="664" mass="71372">MKGINLIFKDLRLMWQHKHGRVALVFLLIVPLIYAGFFIAGYWNPYGRLDKLPVAVVNTDQGSIMDNKPIDAGKDFVKSLKKNKDLNFQFVSEKEADTGLKEGNYYMVITIPKDFSKKVSSLMDDHPQPAKLLYKINPGKNFVASQISTTATEEMKTKISNSITKSYADGVFSKFQDIARGFKDAGDGAAKINQGTSDAQNGMVQLSDGVHRLNDGSQKLFNGSSQLVSSEQSLNQGMDSLKSGSLSLSNGLSQLANGQVALQSGADQLSAGTQSLTAGIEKLTQGQTAADQTANALKATVEEYIQSHPDAKNDPSFQQIAAMAEGLAAAADSLNNGGQQLAKNADQLAQGQTNLQAGLKQFGAKLNAASSGANQLSNGSVQFAEGLNKWEQGFSSLHSGIYNLANGGKQLDTGANKLVDGLEGLTVGSKELSTKLDDAAKQTSSIHNNNALTTMFSEPVQLEESKISTVPNYGIGITPYFLSLAFYVGGIMAANILPLGRRQDQKVTGTVHFINKLGLKYSIGFIQALIVDLVVLFVFKVHVASVPLFILSSLIISFTFMTFILMLVTVFGVTGKFIAVTLLVLQLATCGGTFPGELGNPVLSEIGKILPMSHSLRSFQDVITLGDWNQLGQQIMILIYYLVFAGGITWITSHIQHSKTEVNA</sequence>
<evidence type="ECO:0000256" key="1">
    <source>
        <dbReference type="ARBA" id="ARBA00004141"/>
    </source>
</evidence>
<feature type="transmembrane region" description="Helical" evidence="5">
    <location>
        <begin position="480"/>
        <end position="500"/>
    </location>
</feature>
<dbReference type="OrthoDB" id="9811483at2"/>